<keyword evidence="3" id="KW-1185">Reference proteome</keyword>
<accession>A0AAD5N1A9</accession>
<protein>
    <submittedName>
        <fullName evidence="2">Uncharacterized protein</fullName>
    </submittedName>
</protein>
<gene>
    <name evidence="2" type="ORF">KIN20_018639</name>
</gene>
<dbReference type="EMBL" id="JAHQIW010003718">
    <property type="protein sequence ID" value="KAJ1359826.1"/>
    <property type="molecule type" value="Genomic_DNA"/>
</dbReference>
<evidence type="ECO:0000256" key="1">
    <source>
        <dbReference type="SAM" id="MobiDB-lite"/>
    </source>
</evidence>
<evidence type="ECO:0000313" key="3">
    <source>
        <dbReference type="Proteomes" id="UP001196413"/>
    </source>
</evidence>
<proteinExistence type="predicted"/>
<dbReference type="Proteomes" id="UP001196413">
    <property type="component" value="Unassembled WGS sequence"/>
</dbReference>
<feature type="region of interest" description="Disordered" evidence="1">
    <location>
        <begin position="114"/>
        <end position="136"/>
    </location>
</feature>
<name>A0AAD5N1A9_PARTN</name>
<dbReference type="AlphaFoldDB" id="A0AAD5N1A9"/>
<reference evidence="2" key="1">
    <citation type="submission" date="2021-06" db="EMBL/GenBank/DDBJ databases">
        <title>Parelaphostrongylus tenuis whole genome reference sequence.</title>
        <authorList>
            <person name="Garwood T.J."/>
            <person name="Larsen P.A."/>
            <person name="Fountain-Jones N.M."/>
            <person name="Garbe J.R."/>
            <person name="Macchietto M.G."/>
            <person name="Kania S.A."/>
            <person name="Gerhold R.W."/>
            <person name="Richards J.E."/>
            <person name="Wolf T.M."/>
        </authorList>
    </citation>
    <scope>NUCLEOTIDE SEQUENCE</scope>
    <source>
        <strain evidence="2">MNPRO001-30</strain>
        <tissue evidence="2">Meninges</tissue>
    </source>
</reference>
<organism evidence="2 3">
    <name type="scientific">Parelaphostrongylus tenuis</name>
    <name type="common">Meningeal worm</name>
    <dbReference type="NCBI Taxonomy" id="148309"/>
    <lineage>
        <taxon>Eukaryota</taxon>
        <taxon>Metazoa</taxon>
        <taxon>Ecdysozoa</taxon>
        <taxon>Nematoda</taxon>
        <taxon>Chromadorea</taxon>
        <taxon>Rhabditida</taxon>
        <taxon>Rhabditina</taxon>
        <taxon>Rhabditomorpha</taxon>
        <taxon>Strongyloidea</taxon>
        <taxon>Metastrongylidae</taxon>
        <taxon>Parelaphostrongylus</taxon>
    </lineage>
</organism>
<comment type="caution">
    <text evidence="2">The sequence shown here is derived from an EMBL/GenBank/DDBJ whole genome shotgun (WGS) entry which is preliminary data.</text>
</comment>
<evidence type="ECO:0000313" key="2">
    <source>
        <dbReference type="EMBL" id="KAJ1359826.1"/>
    </source>
</evidence>
<sequence length="162" mass="17345">MATKHFMNPKSYLEEWRLNLDVNEFSGGKLSIVTSIIESREDLSCSEEALSRQRSPTAGEGGRGGVAVAVVVVVMVAGFSRHLGQQAEAIVVRWVRARGCKALRGWPSYHREEALSRQGSPRAGEGGGGGPQSALGPAGRGHFGEVFILVDTTLRYGCNMTG</sequence>